<feature type="compositionally biased region" description="Polar residues" evidence="2">
    <location>
        <begin position="151"/>
        <end position="160"/>
    </location>
</feature>
<name>A0A540R3T8_9CORY</name>
<organism evidence="3 4">
    <name type="scientific">Corynebacterium phoceense</name>
    <dbReference type="NCBI Taxonomy" id="1686286"/>
    <lineage>
        <taxon>Bacteria</taxon>
        <taxon>Bacillati</taxon>
        <taxon>Actinomycetota</taxon>
        <taxon>Actinomycetes</taxon>
        <taxon>Mycobacteriales</taxon>
        <taxon>Corynebacteriaceae</taxon>
        <taxon>Corynebacterium</taxon>
    </lineage>
</organism>
<evidence type="ECO:0000313" key="3">
    <source>
        <dbReference type="EMBL" id="TQE42405.1"/>
    </source>
</evidence>
<keyword evidence="4" id="KW-1185">Reference proteome</keyword>
<evidence type="ECO:0008006" key="5">
    <source>
        <dbReference type="Google" id="ProtNLM"/>
    </source>
</evidence>
<dbReference type="EMBL" id="VHIR01000036">
    <property type="protein sequence ID" value="TQE42405.1"/>
    <property type="molecule type" value="Genomic_DNA"/>
</dbReference>
<dbReference type="Gene3D" id="2.60.40.1240">
    <property type="match status" value="1"/>
</dbReference>
<reference evidence="3 4" key="1">
    <citation type="submission" date="2019-06" db="EMBL/GenBank/DDBJ databases">
        <title>Draft genome of C. phoceense Strain 272.</title>
        <authorList>
            <person name="Pacheco L.G.C."/>
            <person name="Barberis C.M."/>
            <person name="Almuzara M.N."/>
            <person name="Traglia G.M."/>
            <person name="Santos C.S."/>
            <person name="Rocha D.J.P.G."/>
            <person name="Aguiar E.R.G.R."/>
            <person name="Vay C.A."/>
        </authorList>
    </citation>
    <scope>NUCLEOTIDE SEQUENCE [LARGE SCALE GENOMIC DNA]</scope>
    <source>
        <strain evidence="3 4">272</strain>
    </source>
</reference>
<protein>
    <recommendedName>
        <fullName evidence="5">DUF4352 domain-containing protein</fullName>
    </recommendedName>
</protein>
<evidence type="ECO:0000256" key="1">
    <source>
        <dbReference type="ARBA" id="ARBA00022729"/>
    </source>
</evidence>
<dbReference type="AlphaFoldDB" id="A0A540R3T8"/>
<evidence type="ECO:0000313" key="4">
    <source>
        <dbReference type="Proteomes" id="UP000318080"/>
    </source>
</evidence>
<dbReference type="RefSeq" id="WP_141629306.1">
    <property type="nucleotide sequence ID" value="NZ_VHIR01000036.1"/>
</dbReference>
<dbReference type="InterPro" id="IPR029050">
    <property type="entry name" value="Immunoprotect_excell_Ig-like"/>
</dbReference>
<comment type="caution">
    <text evidence="3">The sequence shown here is derived from an EMBL/GenBank/DDBJ whole genome shotgun (WGS) entry which is preliminary data.</text>
</comment>
<keyword evidence="1" id="KW-0732">Signal</keyword>
<accession>A0A540R3T8</accession>
<feature type="compositionally biased region" description="Polar residues" evidence="2">
    <location>
        <begin position="132"/>
        <end position="142"/>
    </location>
</feature>
<evidence type="ECO:0000256" key="2">
    <source>
        <dbReference type="SAM" id="MobiDB-lite"/>
    </source>
</evidence>
<sequence length="160" mass="17389">MAASQSGLDDDTVEFFVDGEGFSFADVNPDEDSSHTFTKISSKTFKFGDPSEAVAASTFTNNVVDTPELTIHIHDHRVVPAGEPGKDQGSAPIILFKFTATNKTNEPLMPLLPSDFHALQSKQLADAPFPTKTPSAHLSTRSPWAKASKTPWRSSLRTRT</sequence>
<feature type="region of interest" description="Disordered" evidence="2">
    <location>
        <begin position="126"/>
        <end position="160"/>
    </location>
</feature>
<proteinExistence type="predicted"/>
<gene>
    <name evidence="3" type="ORF">EJK80_12815</name>
</gene>
<dbReference type="Proteomes" id="UP000318080">
    <property type="component" value="Unassembled WGS sequence"/>
</dbReference>